<dbReference type="InterPro" id="IPR013328">
    <property type="entry name" value="6PGD_dom2"/>
</dbReference>
<accession>A0A1I6VWT9</accession>
<dbReference type="STRING" id="311180.SAMN04488050_11398"/>
<dbReference type="InterPro" id="IPR036291">
    <property type="entry name" value="NAD(P)-bd_dom_sf"/>
</dbReference>
<keyword evidence="1" id="KW-0560">Oxidoreductase</keyword>
<evidence type="ECO:0000259" key="2">
    <source>
        <dbReference type="Pfam" id="PF00725"/>
    </source>
</evidence>
<feature type="domain" description="3-hydroxyacyl-CoA dehydrogenase C-terminal" evidence="2">
    <location>
        <begin position="180"/>
        <end position="247"/>
    </location>
</feature>
<dbReference type="GO" id="GO:0070403">
    <property type="term" value="F:NAD+ binding"/>
    <property type="evidence" value="ECO:0007669"/>
    <property type="project" value="InterPro"/>
</dbReference>
<dbReference type="SUPFAM" id="SSF54637">
    <property type="entry name" value="Thioesterase/thiol ester dehydrase-isomerase"/>
    <property type="match status" value="1"/>
</dbReference>
<dbReference type="GO" id="GO:0016616">
    <property type="term" value="F:oxidoreductase activity, acting on the CH-OH group of donors, NAD or NADP as acceptor"/>
    <property type="evidence" value="ECO:0007669"/>
    <property type="project" value="InterPro"/>
</dbReference>
<feature type="domain" description="3-hydroxyacyl-CoA dehydrogenase NAD binding" evidence="3">
    <location>
        <begin position="8"/>
        <end position="175"/>
    </location>
</feature>
<gene>
    <name evidence="4" type="ORF">SAMN04488050_11398</name>
</gene>
<sequence length="477" mass="51124">MTRTAKNAAIIGGGVIGGGWAARFLLNGWDVAVFDPDPEAARKIGEVLDNARASLPALYDRPLPPEGTLSFAASVAEAVSGADWVQESVSERLELKHRVYREIADALPEGGFIASSTSGFKASDLASGGAPVVVVHPFNPVYLLPLAEISGDAALCDKAAGVVTSIGMHPLVLRKEIDAFIGNRFQEAVWREALWMLKDGIATTTEIDDAIRMSFGLRWAQMGLFETYRIAGGEAGMQSYIEQFGPTLSWPWTKLTDVPDLDAALIETISSQSDAQSGHRTIRELERLRDDNLVAILRGLRRTGSGAGGVLLGHEKTLAEGGELDGLPITLRQAVPVTWTDYNGHMNEAAYLELGTWATDGLMKLVGADDAYVAAGKSFFTVDTRIRYLDEVHRGTVLTVTTQVLEGVGKKMKLFHRMTKPDGTLAATLETLLLHTDLSTRRACPPEPQVAEALEDLAAAHAGRPAEGAGGAVGQRN</sequence>
<dbReference type="InterPro" id="IPR029069">
    <property type="entry name" value="HotDog_dom_sf"/>
</dbReference>
<dbReference type="InterPro" id="IPR008927">
    <property type="entry name" value="6-PGluconate_DH-like_C_sf"/>
</dbReference>
<dbReference type="Pfam" id="PF13279">
    <property type="entry name" value="4HBT_2"/>
    <property type="match status" value="1"/>
</dbReference>
<dbReference type="RefSeq" id="WP_092429045.1">
    <property type="nucleotide sequence ID" value="NZ_FNCL01000013.1"/>
</dbReference>
<dbReference type="SUPFAM" id="SSF51735">
    <property type="entry name" value="NAD(P)-binding Rossmann-fold domains"/>
    <property type="match status" value="1"/>
</dbReference>
<evidence type="ECO:0000313" key="4">
    <source>
        <dbReference type="EMBL" id="SFT18149.1"/>
    </source>
</evidence>
<keyword evidence="5" id="KW-1185">Reference proteome</keyword>
<dbReference type="Gene3D" id="3.40.50.720">
    <property type="entry name" value="NAD(P)-binding Rossmann-like Domain"/>
    <property type="match status" value="1"/>
</dbReference>
<reference evidence="5" key="1">
    <citation type="submission" date="2016-10" db="EMBL/GenBank/DDBJ databases">
        <authorList>
            <person name="Varghese N."/>
            <person name="Submissions S."/>
        </authorList>
    </citation>
    <scope>NUCLEOTIDE SEQUENCE [LARGE SCALE GENOMIC DNA]</scope>
    <source>
        <strain evidence="5">DSM 26894</strain>
    </source>
</reference>
<evidence type="ECO:0000256" key="1">
    <source>
        <dbReference type="ARBA" id="ARBA00023002"/>
    </source>
</evidence>
<dbReference type="GO" id="GO:0006631">
    <property type="term" value="P:fatty acid metabolic process"/>
    <property type="evidence" value="ECO:0007669"/>
    <property type="project" value="InterPro"/>
</dbReference>
<dbReference type="Pfam" id="PF02737">
    <property type="entry name" value="3HCDH_N"/>
    <property type="match status" value="1"/>
</dbReference>
<dbReference type="PANTHER" id="PTHR48075:SF5">
    <property type="entry name" value="3-HYDROXYBUTYRYL-COA DEHYDROGENASE"/>
    <property type="match status" value="1"/>
</dbReference>
<dbReference type="Pfam" id="PF00725">
    <property type="entry name" value="3HCDH"/>
    <property type="match status" value="1"/>
</dbReference>
<dbReference type="SUPFAM" id="SSF48179">
    <property type="entry name" value="6-phosphogluconate dehydrogenase C-terminal domain-like"/>
    <property type="match status" value="1"/>
</dbReference>
<dbReference type="OrthoDB" id="9803287at2"/>
<dbReference type="InterPro" id="IPR006176">
    <property type="entry name" value="3-OHacyl-CoA_DH_NAD-bd"/>
</dbReference>
<evidence type="ECO:0000313" key="5">
    <source>
        <dbReference type="Proteomes" id="UP000199392"/>
    </source>
</evidence>
<dbReference type="NCBIfam" id="NF005716">
    <property type="entry name" value="PRK07531.1"/>
    <property type="match status" value="1"/>
</dbReference>
<dbReference type="AlphaFoldDB" id="A0A1I6VWT9"/>
<protein>
    <submittedName>
        <fullName evidence="4">Carnitine 3-dehydrogenase</fullName>
    </submittedName>
</protein>
<dbReference type="Proteomes" id="UP000199392">
    <property type="component" value="Unassembled WGS sequence"/>
</dbReference>
<dbReference type="InterPro" id="IPR006108">
    <property type="entry name" value="3HC_DH_C"/>
</dbReference>
<proteinExistence type="predicted"/>
<dbReference type="EMBL" id="FOZW01000013">
    <property type="protein sequence ID" value="SFT18149.1"/>
    <property type="molecule type" value="Genomic_DNA"/>
</dbReference>
<dbReference type="Gene3D" id="1.10.1040.10">
    <property type="entry name" value="N-(1-d-carboxylethyl)-l-norvaline Dehydrogenase, domain 2"/>
    <property type="match status" value="1"/>
</dbReference>
<dbReference type="CDD" id="cd00586">
    <property type="entry name" value="4HBT"/>
    <property type="match status" value="1"/>
</dbReference>
<evidence type="ECO:0000259" key="3">
    <source>
        <dbReference type="Pfam" id="PF02737"/>
    </source>
</evidence>
<dbReference type="Gene3D" id="3.10.129.10">
    <property type="entry name" value="Hotdog Thioesterase"/>
    <property type="match status" value="1"/>
</dbReference>
<organism evidence="4 5">
    <name type="scientific">Alloyangia pacifica</name>
    <dbReference type="NCBI Taxonomy" id="311180"/>
    <lineage>
        <taxon>Bacteria</taxon>
        <taxon>Pseudomonadati</taxon>
        <taxon>Pseudomonadota</taxon>
        <taxon>Alphaproteobacteria</taxon>
        <taxon>Rhodobacterales</taxon>
        <taxon>Roseobacteraceae</taxon>
        <taxon>Alloyangia</taxon>
    </lineage>
</organism>
<name>A0A1I6VWT9_9RHOB</name>
<dbReference type="PANTHER" id="PTHR48075">
    <property type="entry name" value="3-HYDROXYACYL-COA DEHYDROGENASE FAMILY PROTEIN"/>
    <property type="match status" value="1"/>
</dbReference>